<evidence type="ECO:0000256" key="3">
    <source>
        <dbReference type="ARBA" id="ARBA00022801"/>
    </source>
</evidence>
<gene>
    <name evidence="5" type="primary">xseA</name>
    <name evidence="9" type="ORF">SCD_n01896</name>
</gene>
<dbReference type="PANTHER" id="PTHR30008">
    <property type="entry name" value="EXODEOXYRIBONUCLEASE 7 LARGE SUBUNIT"/>
    <property type="match status" value="1"/>
</dbReference>
<evidence type="ECO:0000256" key="4">
    <source>
        <dbReference type="ARBA" id="ARBA00022839"/>
    </source>
</evidence>
<name>S6B574_SULDS</name>
<keyword evidence="10" id="KW-1185">Reference proteome</keyword>
<keyword evidence="2 5" id="KW-0540">Nuclease</keyword>
<feature type="domain" description="OB-fold nucleic acid binding" evidence="8">
    <location>
        <begin position="14"/>
        <end position="107"/>
    </location>
</feature>
<keyword evidence="1 5" id="KW-0963">Cytoplasm</keyword>
<dbReference type="KEGG" id="sdr:SCD_n01896"/>
<dbReference type="GO" id="GO:0008855">
    <property type="term" value="F:exodeoxyribonuclease VII activity"/>
    <property type="evidence" value="ECO:0007669"/>
    <property type="project" value="UniProtKB-UniRule"/>
</dbReference>
<dbReference type="CDD" id="cd04489">
    <property type="entry name" value="ExoVII_LU_OBF"/>
    <property type="match status" value="1"/>
</dbReference>
<comment type="catalytic activity">
    <reaction evidence="5 6">
        <text>Exonucleolytic cleavage in either 5'- to 3'- or 3'- to 5'-direction to yield nucleoside 5'-phosphates.</text>
        <dbReference type="EC" id="3.1.11.6"/>
    </reaction>
</comment>
<comment type="function">
    <text evidence="5">Bidirectionally degrades single-stranded DNA into large acid-insoluble oligonucleotides, which are then degraded further into small acid-soluble oligonucleotides.</text>
</comment>
<dbReference type="HOGENOM" id="CLU_023625_3_1_4"/>
<reference evidence="9 10" key="1">
    <citation type="journal article" date="2012" name="Appl. Environ. Microbiol.">
        <title>Draft genome sequence of a psychrotolerant sulfur-oxidizing bacterium, Sulfuricella denitrificans skB26, and proteomic insights into cold adaptation.</title>
        <authorList>
            <person name="Watanabe T."/>
            <person name="Kojima H."/>
            <person name="Fukui M."/>
        </authorList>
    </citation>
    <scope>NUCLEOTIDE SEQUENCE [LARGE SCALE GENOMIC DNA]</scope>
    <source>
        <strain evidence="10">skB26</strain>
    </source>
</reference>
<dbReference type="Pfam" id="PF02601">
    <property type="entry name" value="Exonuc_VII_L"/>
    <property type="match status" value="1"/>
</dbReference>
<dbReference type="InterPro" id="IPR025824">
    <property type="entry name" value="OB-fold_nuc-bd_dom"/>
</dbReference>
<evidence type="ECO:0000259" key="7">
    <source>
        <dbReference type="Pfam" id="PF02601"/>
    </source>
</evidence>
<evidence type="ECO:0000313" key="10">
    <source>
        <dbReference type="Proteomes" id="UP000015559"/>
    </source>
</evidence>
<organism evidence="9 10">
    <name type="scientific">Sulfuricella denitrificans (strain DSM 22764 / NBRC 105220 / skB26)</name>
    <dbReference type="NCBI Taxonomy" id="1163617"/>
    <lineage>
        <taxon>Bacteria</taxon>
        <taxon>Pseudomonadati</taxon>
        <taxon>Pseudomonadota</taxon>
        <taxon>Betaproteobacteria</taxon>
        <taxon>Nitrosomonadales</taxon>
        <taxon>Sulfuricellaceae</taxon>
        <taxon>Sulfuricella</taxon>
    </lineage>
</organism>
<dbReference type="RefSeq" id="WP_009204900.1">
    <property type="nucleotide sequence ID" value="NC_022357.1"/>
</dbReference>
<dbReference type="GO" id="GO:0009318">
    <property type="term" value="C:exodeoxyribonuclease VII complex"/>
    <property type="evidence" value="ECO:0007669"/>
    <property type="project" value="UniProtKB-UniRule"/>
</dbReference>
<dbReference type="AlphaFoldDB" id="S6B574"/>
<evidence type="ECO:0000256" key="1">
    <source>
        <dbReference type="ARBA" id="ARBA00022490"/>
    </source>
</evidence>
<evidence type="ECO:0000256" key="2">
    <source>
        <dbReference type="ARBA" id="ARBA00022722"/>
    </source>
</evidence>
<evidence type="ECO:0000313" key="9">
    <source>
        <dbReference type="EMBL" id="BAN35707.1"/>
    </source>
</evidence>
<dbReference type="EMBL" id="AP013066">
    <property type="protein sequence ID" value="BAN35707.1"/>
    <property type="molecule type" value="Genomic_DNA"/>
</dbReference>
<dbReference type="HAMAP" id="MF_00378">
    <property type="entry name" value="Exonuc_7_L"/>
    <property type="match status" value="1"/>
</dbReference>
<dbReference type="Gene3D" id="2.40.50.1010">
    <property type="match status" value="1"/>
</dbReference>
<comment type="subcellular location">
    <subcellularLocation>
        <location evidence="5 6">Cytoplasm</location>
    </subcellularLocation>
</comment>
<evidence type="ECO:0000256" key="5">
    <source>
        <dbReference type="HAMAP-Rule" id="MF_00378"/>
    </source>
</evidence>
<protein>
    <recommendedName>
        <fullName evidence="5">Exodeoxyribonuclease 7 large subunit</fullName>
        <ecNumber evidence="5">3.1.11.6</ecNumber>
    </recommendedName>
    <alternativeName>
        <fullName evidence="5">Exodeoxyribonuclease VII large subunit</fullName>
        <shortName evidence="5">Exonuclease VII large subunit</shortName>
    </alternativeName>
</protein>
<keyword evidence="3 5" id="KW-0378">Hydrolase</keyword>
<evidence type="ECO:0000256" key="6">
    <source>
        <dbReference type="RuleBase" id="RU004355"/>
    </source>
</evidence>
<evidence type="ECO:0000259" key="8">
    <source>
        <dbReference type="Pfam" id="PF13742"/>
    </source>
</evidence>
<dbReference type="EC" id="3.1.11.6" evidence="5"/>
<dbReference type="GO" id="GO:0003676">
    <property type="term" value="F:nucleic acid binding"/>
    <property type="evidence" value="ECO:0007669"/>
    <property type="project" value="InterPro"/>
</dbReference>
<dbReference type="GO" id="GO:0006308">
    <property type="term" value="P:DNA catabolic process"/>
    <property type="evidence" value="ECO:0007669"/>
    <property type="project" value="UniProtKB-UniRule"/>
</dbReference>
<proteinExistence type="inferred from homology"/>
<dbReference type="eggNOG" id="COG1570">
    <property type="taxonomic scope" value="Bacteria"/>
</dbReference>
<comment type="subunit">
    <text evidence="5">Heterooligomer composed of large and small subunits.</text>
</comment>
<dbReference type="Proteomes" id="UP000015559">
    <property type="component" value="Chromosome"/>
</dbReference>
<feature type="domain" description="Exonuclease VII large subunit C-terminal" evidence="7">
    <location>
        <begin position="130"/>
        <end position="440"/>
    </location>
</feature>
<sequence>MHFAPALTDESPVLSVSELNRRAKQLLEKNFPLMWISGEVSNFIAAASGHWYFSLKDGNAQVRCAMFRHKSQYIDWQPRNGDQIEVRALVTLYEPRGEYQLNVENIRRAGLGALYEAFGKLKACLEQEGLFDEAYKKPLPSFPGQIGIVTSPAAAALRDVLTTLRRRMPSIPVILYPTPVQGEGAAAKIAEAIRTAANRSECDILIVCRGGGSIEDLWAFNEEIVARAIHACPIPVISGVGHETDFTISDFVADQRAPTPTSAAEQASPNRVDLQHRIEAMHGRLNRHLRQKLEQRMQQVDYLSRRLVHPGERLNARLTHLTHLNQRLINNAGHALAEREWNLQKLAHRLAAAKPDITAYETSQRDLARRLQLSLAHRMQDYKIGLQQLQANLVHLNPQSVLERGFSMVRSTDGKIVYDSKEIAMDEALSITFARGNAEAKVTRKEDGR</sequence>
<accession>S6B574</accession>
<dbReference type="GO" id="GO:0005737">
    <property type="term" value="C:cytoplasm"/>
    <property type="evidence" value="ECO:0007669"/>
    <property type="project" value="UniProtKB-SubCell"/>
</dbReference>
<dbReference type="Pfam" id="PF13742">
    <property type="entry name" value="tRNA_anti_2"/>
    <property type="match status" value="1"/>
</dbReference>
<dbReference type="InterPro" id="IPR020579">
    <property type="entry name" value="Exonuc_VII_lsu_C"/>
</dbReference>
<dbReference type="STRING" id="1163617.SCD_n01896"/>
<dbReference type="OrthoDB" id="9802795at2"/>
<dbReference type="PANTHER" id="PTHR30008:SF0">
    <property type="entry name" value="EXODEOXYRIBONUCLEASE 7 LARGE SUBUNIT"/>
    <property type="match status" value="1"/>
</dbReference>
<dbReference type="NCBIfam" id="TIGR00237">
    <property type="entry name" value="xseA"/>
    <property type="match status" value="1"/>
</dbReference>
<comment type="similarity">
    <text evidence="5 6">Belongs to the XseA family.</text>
</comment>
<keyword evidence="4 5" id="KW-0269">Exonuclease</keyword>
<dbReference type="InterPro" id="IPR003753">
    <property type="entry name" value="Exonuc_VII_L"/>
</dbReference>